<organism evidence="8 9">
    <name type="scientific">Rhizobium paranaense</name>
    <dbReference type="NCBI Taxonomy" id="1650438"/>
    <lineage>
        <taxon>Bacteria</taxon>
        <taxon>Pseudomonadati</taxon>
        <taxon>Pseudomonadota</taxon>
        <taxon>Alphaproteobacteria</taxon>
        <taxon>Hyphomicrobiales</taxon>
        <taxon>Rhizobiaceae</taxon>
        <taxon>Rhizobium/Agrobacterium group</taxon>
        <taxon>Rhizobium</taxon>
    </lineage>
</organism>
<proteinExistence type="predicted"/>
<feature type="transmembrane region" description="Helical" evidence="6">
    <location>
        <begin position="27"/>
        <end position="46"/>
    </location>
</feature>
<feature type="transmembrane region" description="Helical" evidence="6">
    <location>
        <begin position="52"/>
        <end position="67"/>
    </location>
</feature>
<evidence type="ECO:0000256" key="2">
    <source>
        <dbReference type="ARBA" id="ARBA00022692"/>
    </source>
</evidence>
<feature type="transmembrane region" description="Helical" evidence="6">
    <location>
        <begin position="257"/>
        <end position="276"/>
    </location>
</feature>
<dbReference type="InterPro" id="IPR002645">
    <property type="entry name" value="STAS_dom"/>
</dbReference>
<feature type="transmembrane region" description="Helical" evidence="6">
    <location>
        <begin position="207"/>
        <end position="224"/>
    </location>
</feature>
<dbReference type="Pfam" id="PF00916">
    <property type="entry name" value="Sulfate_transp"/>
    <property type="match status" value="1"/>
</dbReference>
<protein>
    <submittedName>
        <fullName evidence="8">High affinity sulfate transporter 1</fullName>
    </submittedName>
</protein>
<dbReference type="InterPro" id="IPR011547">
    <property type="entry name" value="SLC26A/SulP_dom"/>
</dbReference>
<dbReference type="EMBL" id="JACHBI010000008">
    <property type="protein sequence ID" value="MBB5575476.1"/>
    <property type="molecule type" value="Genomic_DNA"/>
</dbReference>
<evidence type="ECO:0000313" key="8">
    <source>
        <dbReference type="EMBL" id="MBB5575476.1"/>
    </source>
</evidence>
<dbReference type="RefSeq" id="WP_183938765.1">
    <property type="nucleotide sequence ID" value="NZ_JACHBI010000008.1"/>
</dbReference>
<feature type="transmembrane region" description="Helical" evidence="6">
    <location>
        <begin position="105"/>
        <end position="125"/>
    </location>
</feature>
<gene>
    <name evidence="8" type="ORF">GGD50_004111</name>
</gene>
<feature type="transmembrane region" description="Helical" evidence="6">
    <location>
        <begin position="387"/>
        <end position="417"/>
    </location>
</feature>
<feature type="transmembrane region" description="Helical" evidence="6">
    <location>
        <begin position="447"/>
        <end position="466"/>
    </location>
</feature>
<evidence type="ECO:0000256" key="3">
    <source>
        <dbReference type="ARBA" id="ARBA00022989"/>
    </source>
</evidence>
<comment type="caution">
    <text evidence="8">The sequence shown here is derived from an EMBL/GenBank/DDBJ whole genome shotgun (WGS) entry which is preliminary data.</text>
</comment>
<feature type="transmembrane region" description="Helical" evidence="6">
    <location>
        <begin position="137"/>
        <end position="156"/>
    </location>
</feature>
<dbReference type="Pfam" id="PF01740">
    <property type="entry name" value="STAS"/>
    <property type="match status" value="1"/>
</dbReference>
<evidence type="ECO:0000313" key="9">
    <source>
        <dbReference type="Proteomes" id="UP000549882"/>
    </source>
</evidence>
<feature type="region of interest" description="Disordered" evidence="5">
    <location>
        <begin position="564"/>
        <end position="583"/>
    </location>
</feature>
<comment type="subcellular location">
    <subcellularLocation>
        <location evidence="1">Membrane</location>
        <topology evidence="1">Multi-pass membrane protein</topology>
    </subcellularLocation>
</comment>
<dbReference type="Gene3D" id="3.30.750.24">
    <property type="entry name" value="STAS domain"/>
    <property type="match status" value="1"/>
</dbReference>
<keyword evidence="9" id="KW-1185">Reference proteome</keyword>
<dbReference type="SUPFAM" id="SSF52091">
    <property type="entry name" value="SpoIIaa-like"/>
    <property type="match status" value="1"/>
</dbReference>
<evidence type="ECO:0000256" key="5">
    <source>
        <dbReference type="SAM" id="MobiDB-lite"/>
    </source>
</evidence>
<feature type="transmembrane region" description="Helical" evidence="6">
    <location>
        <begin position="355"/>
        <end position="375"/>
    </location>
</feature>
<name>A0A7W8XTX3_9HYPH</name>
<sequence>MAVSFHLPILRGLGGFRSDWLRSDIPAGLSIAAVGLPSAIAYPAIAGLPPETGIYASIVAPIAYALFGPSRLLVVGPDAATMTVLAAAMGAVVAAMPAGTPVDRVAIAAALALGVGCFCFAARLLRLGILANFLSRPILVGFFAGVSLSILVGQISRFTGVRIESDGLLAPVAEILRKSASIHWPSLLFGLAMFCLLWVAKAMRSRIPGPVLVVVVSFLLSAIFDFQGRGIAVIGDIPRGLPSISLPPISQLPLDKIALGSAAVFLVSFGAGIVAARSFGAKAGEEVDANQELIGLGAANIAPGLFGAFPISVSDSRTAINFSVGGRSQASGLVSAATLIAALVFLHSALRILPIPALAAILATAAIGLIDVHELKRIWQISRMEFVFALIAMWGAISFGVLNGVVVAIVATLIYLLRKTMFPRDTLLGRIPGRDGFYDMQRFPDAAAIQGVAICLIQGSVLFYNADYVRIRLRDIAKSLAPDTRRFVLDASAMVHLDSTGAAALDAVQEALQQQGIVFCVAELNAEARALLERAGVADRIGAMSFFDDKEDAIGSFRLQEAERKAVQNETPQFREGSHEQDV</sequence>
<dbReference type="GO" id="GO:0055085">
    <property type="term" value="P:transmembrane transport"/>
    <property type="evidence" value="ECO:0007669"/>
    <property type="project" value="InterPro"/>
</dbReference>
<evidence type="ECO:0000256" key="4">
    <source>
        <dbReference type="ARBA" id="ARBA00023136"/>
    </source>
</evidence>
<keyword evidence="2 6" id="KW-0812">Transmembrane</keyword>
<keyword evidence="3 6" id="KW-1133">Transmembrane helix</keyword>
<evidence type="ECO:0000256" key="1">
    <source>
        <dbReference type="ARBA" id="ARBA00004141"/>
    </source>
</evidence>
<reference evidence="8 9" key="1">
    <citation type="submission" date="2020-08" db="EMBL/GenBank/DDBJ databases">
        <title>Genomic Encyclopedia of Type Strains, Phase IV (KMG-V): Genome sequencing to study the core and pangenomes of soil and plant-associated prokaryotes.</title>
        <authorList>
            <person name="Whitman W."/>
        </authorList>
    </citation>
    <scope>NUCLEOTIDE SEQUENCE [LARGE SCALE GENOMIC DNA]</scope>
    <source>
        <strain evidence="8 9">SEMIA 4064</strain>
    </source>
</reference>
<keyword evidence="4 6" id="KW-0472">Membrane</keyword>
<dbReference type="PROSITE" id="PS50801">
    <property type="entry name" value="STAS"/>
    <property type="match status" value="1"/>
</dbReference>
<accession>A0A7W8XTX3</accession>
<dbReference type="Proteomes" id="UP000549882">
    <property type="component" value="Unassembled WGS sequence"/>
</dbReference>
<evidence type="ECO:0000259" key="7">
    <source>
        <dbReference type="PROSITE" id="PS50801"/>
    </source>
</evidence>
<dbReference type="InterPro" id="IPR036513">
    <property type="entry name" value="STAS_dom_sf"/>
</dbReference>
<dbReference type="PANTHER" id="PTHR11814">
    <property type="entry name" value="SULFATE TRANSPORTER"/>
    <property type="match status" value="1"/>
</dbReference>
<dbReference type="CDD" id="cd07042">
    <property type="entry name" value="STAS_SulP_like_sulfate_transporter"/>
    <property type="match status" value="1"/>
</dbReference>
<feature type="domain" description="STAS" evidence="7">
    <location>
        <begin position="442"/>
        <end position="557"/>
    </location>
</feature>
<dbReference type="AlphaFoldDB" id="A0A7W8XTX3"/>
<feature type="transmembrane region" description="Helical" evidence="6">
    <location>
        <begin position="79"/>
        <end position="99"/>
    </location>
</feature>
<dbReference type="GO" id="GO:0016020">
    <property type="term" value="C:membrane"/>
    <property type="evidence" value="ECO:0007669"/>
    <property type="project" value="UniProtKB-SubCell"/>
</dbReference>
<dbReference type="InterPro" id="IPR001902">
    <property type="entry name" value="SLC26A/SulP_fam"/>
</dbReference>
<feature type="transmembrane region" description="Helical" evidence="6">
    <location>
        <begin position="182"/>
        <end position="200"/>
    </location>
</feature>
<evidence type="ECO:0000256" key="6">
    <source>
        <dbReference type="SAM" id="Phobius"/>
    </source>
</evidence>